<dbReference type="eggNOG" id="ENOG5031ZWZ">
    <property type="taxonomic scope" value="Bacteria"/>
</dbReference>
<dbReference type="PROSITE" id="PS51257">
    <property type="entry name" value="PROKAR_LIPOPROTEIN"/>
    <property type="match status" value="1"/>
</dbReference>
<sequence>MHKTWGRAAVALSIAALALSGCGDTTEPTGSPTPKGSSSAASPSGSGSPSASASSSASPTTNASVPAEARQRTEDGAIAFLHFYFELYNKALLDPPNAPNLFAYADKDCIACKKTQDLFTEYAEGGWSVRESGVRIENAALATEATAPKVIVNFTFTEATQPLYQNGKKTTHAVPAANTKKGAALKWVNNAWQMYGVENM</sequence>
<proteinExistence type="predicted"/>
<keyword evidence="5" id="KW-1185">Reference proteome</keyword>
<feature type="signal peptide" evidence="2">
    <location>
        <begin position="1"/>
        <end position="18"/>
    </location>
</feature>
<gene>
    <name evidence="4" type="ORF">N802_11225</name>
</gene>
<dbReference type="OrthoDB" id="4843714at2"/>
<evidence type="ECO:0000256" key="2">
    <source>
        <dbReference type="SAM" id="SignalP"/>
    </source>
</evidence>
<dbReference type="RefSeq" id="WP_035916492.1">
    <property type="nucleotide sequence ID" value="NZ_AVPJ01000008.1"/>
</dbReference>
<dbReference type="Proteomes" id="UP000030002">
    <property type="component" value="Unassembled WGS sequence"/>
</dbReference>
<feature type="domain" description="DUF6318" evidence="3">
    <location>
        <begin position="59"/>
        <end position="196"/>
    </location>
</feature>
<organism evidence="4 5">
    <name type="scientific">Knoellia sinensis KCTC 19936</name>
    <dbReference type="NCBI Taxonomy" id="1385520"/>
    <lineage>
        <taxon>Bacteria</taxon>
        <taxon>Bacillati</taxon>
        <taxon>Actinomycetota</taxon>
        <taxon>Actinomycetes</taxon>
        <taxon>Micrococcales</taxon>
        <taxon>Intrasporangiaceae</taxon>
        <taxon>Knoellia</taxon>
    </lineage>
</organism>
<keyword evidence="2" id="KW-0732">Signal</keyword>
<dbReference type="EMBL" id="AVPJ01000008">
    <property type="protein sequence ID" value="KGN32194.1"/>
    <property type="molecule type" value="Genomic_DNA"/>
</dbReference>
<evidence type="ECO:0000259" key="3">
    <source>
        <dbReference type="Pfam" id="PF19843"/>
    </source>
</evidence>
<feature type="chain" id="PRO_5039428676" description="DUF6318 domain-containing protein" evidence="2">
    <location>
        <begin position="19"/>
        <end position="200"/>
    </location>
</feature>
<reference evidence="4 5" key="1">
    <citation type="submission" date="2013-08" db="EMBL/GenBank/DDBJ databases">
        <title>The genome sequence of Knoellia sinensis.</title>
        <authorList>
            <person name="Zhu W."/>
            <person name="Wang G."/>
        </authorList>
    </citation>
    <scope>NUCLEOTIDE SEQUENCE [LARGE SCALE GENOMIC DNA]</scope>
    <source>
        <strain evidence="4 5">KCTC 19936</strain>
    </source>
</reference>
<accession>A0A0A0J5Y7</accession>
<evidence type="ECO:0000313" key="5">
    <source>
        <dbReference type="Proteomes" id="UP000030002"/>
    </source>
</evidence>
<feature type="compositionally biased region" description="Low complexity" evidence="1">
    <location>
        <begin position="28"/>
        <end position="67"/>
    </location>
</feature>
<comment type="caution">
    <text evidence="4">The sequence shown here is derived from an EMBL/GenBank/DDBJ whole genome shotgun (WGS) entry which is preliminary data.</text>
</comment>
<name>A0A0A0J5Y7_9MICO</name>
<evidence type="ECO:0000256" key="1">
    <source>
        <dbReference type="SAM" id="MobiDB-lite"/>
    </source>
</evidence>
<dbReference type="Pfam" id="PF19843">
    <property type="entry name" value="DUF6318"/>
    <property type="match status" value="1"/>
</dbReference>
<evidence type="ECO:0000313" key="4">
    <source>
        <dbReference type="EMBL" id="KGN32194.1"/>
    </source>
</evidence>
<dbReference type="InterPro" id="IPR046281">
    <property type="entry name" value="DUF6318"/>
</dbReference>
<feature type="region of interest" description="Disordered" evidence="1">
    <location>
        <begin position="23"/>
        <end position="70"/>
    </location>
</feature>
<protein>
    <recommendedName>
        <fullName evidence="3">DUF6318 domain-containing protein</fullName>
    </recommendedName>
</protein>
<dbReference type="AlphaFoldDB" id="A0A0A0J5Y7"/>